<dbReference type="EnsemblMetazoa" id="G10306.6">
    <property type="protein sequence ID" value="G10306.6:cds"/>
    <property type="gene ID" value="G10306"/>
</dbReference>
<dbReference type="AlphaFoldDB" id="A0A8W8HN21"/>
<dbReference type="PROSITE" id="PS50053">
    <property type="entry name" value="UBIQUITIN_2"/>
    <property type="match status" value="2"/>
</dbReference>
<evidence type="ECO:0000313" key="3">
    <source>
        <dbReference type="Proteomes" id="UP000005408"/>
    </source>
</evidence>
<dbReference type="CDD" id="cd00198">
    <property type="entry name" value="vWFA"/>
    <property type="match status" value="1"/>
</dbReference>
<reference evidence="2" key="1">
    <citation type="submission" date="2022-08" db="UniProtKB">
        <authorList>
            <consortium name="EnsemblMetazoa"/>
        </authorList>
    </citation>
    <scope>IDENTIFICATION</scope>
    <source>
        <strain evidence="2">05x7-T-G4-1.051#20</strain>
    </source>
</reference>
<dbReference type="SUPFAM" id="SSF53300">
    <property type="entry name" value="vWA-like"/>
    <property type="match status" value="1"/>
</dbReference>
<dbReference type="Proteomes" id="UP000005408">
    <property type="component" value="Unassembled WGS sequence"/>
</dbReference>
<dbReference type="InterPro" id="IPR036465">
    <property type="entry name" value="vWFA_dom_sf"/>
</dbReference>
<feature type="domain" description="Ubiquitin-like" evidence="1">
    <location>
        <begin position="6"/>
        <end position="72"/>
    </location>
</feature>
<dbReference type="SUPFAM" id="SSF54236">
    <property type="entry name" value="Ubiquitin-like"/>
    <property type="match status" value="2"/>
</dbReference>
<dbReference type="InterPro" id="IPR029071">
    <property type="entry name" value="Ubiquitin-like_domsf"/>
</dbReference>
<evidence type="ECO:0000259" key="1">
    <source>
        <dbReference type="PROSITE" id="PS50053"/>
    </source>
</evidence>
<dbReference type="OMA" id="DVYVKMP"/>
<protein>
    <recommendedName>
        <fullName evidence="1">Ubiquitin-like domain-containing protein</fullName>
    </recommendedName>
</protein>
<dbReference type="CDD" id="cd17039">
    <property type="entry name" value="Ubl_ubiquitin_like"/>
    <property type="match status" value="1"/>
</dbReference>
<keyword evidence="3" id="KW-1185">Reference proteome</keyword>
<dbReference type="Gene3D" id="3.40.50.410">
    <property type="entry name" value="von Willebrand factor, type A domain"/>
    <property type="match status" value="1"/>
</dbReference>
<dbReference type="SMART" id="SM00213">
    <property type="entry name" value="UBQ"/>
    <property type="match status" value="2"/>
</dbReference>
<sequence>MATNTVDVYVKLPTGRTTTLSLPPDSTVREIQQHVGREEGVPHDRVVLKYQGKALESRKTVGWYGIRAETILKAEVVVPKTIQVFVKLPDGRTVPVSVTSTDPVSSVLTVLADKEDLDADSYHYHSGGKKLVVGDPLFLQGVSEESTVEAKEIPKASKLNVDAEEPSEDMKDAVLSSFAAEGKNVEVVFSFDTTGSMSSYISTVRENLEETCRRLLHDIPNIRIGLIAHGDYCDQNVYVTRQIDLTSDVQQLVDFAKDTPGTCGGDTPECYEWMLHKAKFMDWSEDSAKALVVIGDAPPHPPSYTDQNINWWNETELLKGMGVKIYGVLCNRYDGPAKHFYQELADQTGGCFLHLNHFNLITQMFLAVCYNESGGDQLEAFTEELEKEGKMTEDTKILMKEITEKKPAEKSAESSNIRRRHSYDWWNEEENSGKHPSYVYDAEKDKWTESVHASPVPAKFISSTPTDKKVKKKQKCVIM</sequence>
<dbReference type="Gene3D" id="3.10.20.90">
    <property type="entry name" value="Phosphatidylinositol 3-kinase Catalytic Subunit, Chain A, domain 1"/>
    <property type="match status" value="2"/>
</dbReference>
<dbReference type="InterPro" id="IPR000626">
    <property type="entry name" value="Ubiquitin-like_dom"/>
</dbReference>
<name>A0A8W8HN21_MAGGI</name>
<proteinExistence type="predicted"/>
<accession>A0A8W8HN21</accession>
<evidence type="ECO:0000313" key="2">
    <source>
        <dbReference type="EnsemblMetazoa" id="G10306.6:cds"/>
    </source>
</evidence>
<organism evidence="2 3">
    <name type="scientific">Magallana gigas</name>
    <name type="common">Pacific oyster</name>
    <name type="synonym">Crassostrea gigas</name>
    <dbReference type="NCBI Taxonomy" id="29159"/>
    <lineage>
        <taxon>Eukaryota</taxon>
        <taxon>Metazoa</taxon>
        <taxon>Spiralia</taxon>
        <taxon>Lophotrochozoa</taxon>
        <taxon>Mollusca</taxon>
        <taxon>Bivalvia</taxon>
        <taxon>Autobranchia</taxon>
        <taxon>Pteriomorphia</taxon>
        <taxon>Ostreida</taxon>
        <taxon>Ostreoidea</taxon>
        <taxon>Ostreidae</taxon>
        <taxon>Magallana</taxon>
    </lineage>
</organism>
<dbReference type="PANTHER" id="PTHR47824:SF3">
    <property type="entry name" value="UBIQUITIN-LIKE DOMAIN-CONTAINING PROTEIN"/>
    <property type="match status" value="1"/>
</dbReference>
<dbReference type="EnsemblMetazoa" id="G10306.4">
    <property type="protein sequence ID" value="G10306.4:cds"/>
    <property type="gene ID" value="G10306"/>
</dbReference>
<dbReference type="EnsemblMetazoa" id="G10306.3">
    <property type="protein sequence ID" value="G10306.3:cds"/>
    <property type="gene ID" value="G10306"/>
</dbReference>
<dbReference type="OrthoDB" id="20889at2759"/>
<dbReference type="Pfam" id="PF00240">
    <property type="entry name" value="ubiquitin"/>
    <property type="match status" value="1"/>
</dbReference>
<feature type="domain" description="Ubiquitin-like" evidence="1">
    <location>
        <begin position="82"/>
        <end position="149"/>
    </location>
</feature>
<dbReference type="PANTHER" id="PTHR47824">
    <property type="entry name" value="UBIQUITIN-LIKE DOMAIN-CONTAINING PROTEIN"/>
    <property type="match status" value="1"/>
</dbReference>